<protein>
    <submittedName>
        <fullName evidence="2">Uncharacterized protein</fullName>
    </submittedName>
</protein>
<gene>
    <name evidence="2" type="ORF">MSAN_01914200</name>
</gene>
<dbReference type="EMBL" id="JACAZH010000021">
    <property type="protein sequence ID" value="KAF7344333.1"/>
    <property type="molecule type" value="Genomic_DNA"/>
</dbReference>
<proteinExistence type="predicted"/>
<feature type="compositionally biased region" description="Basic residues" evidence="1">
    <location>
        <begin position="341"/>
        <end position="351"/>
    </location>
</feature>
<evidence type="ECO:0000313" key="2">
    <source>
        <dbReference type="EMBL" id="KAF7344333.1"/>
    </source>
</evidence>
<feature type="region of interest" description="Disordered" evidence="1">
    <location>
        <begin position="1"/>
        <end position="23"/>
    </location>
</feature>
<feature type="compositionally biased region" description="Low complexity" evidence="1">
    <location>
        <begin position="217"/>
        <end position="231"/>
    </location>
</feature>
<name>A0A8H6XN52_9AGAR</name>
<evidence type="ECO:0000256" key="1">
    <source>
        <dbReference type="SAM" id="MobiDB-lite"/>
    </source>
</evidence>
<organism evidence="2 3">
    <name type="scientific">Mycena sanguinolenta</name>
    <dbReference type="NCBI Taxonomy" id="230812"/>
    <lineage>
        <taxon>Eukaryota</taxon>
        <taxon>Fungi</taxon>
        <taxon>Dikarya</taxon>
        <taxon>Basidiomycota</taxon>
        <taxon>Agaricomycotina</taxon>
        <taxon>Agaricomycetes</taxon>
        <taxon>Agaricomycetidae</taxon>
        <taxon>Agaricales</taxon>
        <taxon>Marasmiineae</taxon>
        <taxon>Mycenaceae</taxon>
        <taxon>Mycena</taxon>
    </lineage>
</organism>
<dbReference type="Proteomes" id="UP000623467">
    <property type="component" value="Unassembled WGS sequence"/>
</dbReference>
<keyword evidence="3" id="KW-1185">Reference proteome</keyword>
<dbReference type="AlphaFoldDB" id="A0A8H6XN52"/>
<sequence length="351" mass="38754">MDVDDDEPRCTRSRSGAGTQKRRRVIARRGRRISRNCHETAIRTWTTRASDAPAAHTYPHTHAHSPCASTRTRHIHLTRLDLAAFPSICRTRPCASSLEIMQVGRQPALARLRALLVDSHGARGGRGVGGHYSPAAQVQSAYHHLPRESWTCLHHPARFTLSDQRMPNLPRRLRSVCKLRWYRVPGFSPSSRPPPHECLLAYTSHLFGSRRLRRRQPTSPSAPSTSSAASTPAPPSTPPRKYLPRHRPRPALHLPCVTPHHRPQVLLVVARKSASPVPAPPTHATAISPAQIVFTRLEGQPQGTRTTADEGQDLGAADTNVGLGVGPTSRSVRGQSIVSTKWRRERRARGG</sequence>
<feature type="compositionally biased region" description="Polar residues" evidence="1">
    <location>
        <begin position="328"/>
        <end position="339"/>
    </location>
</feature>
<reference evidence="2" key="1">
    <citation type="submission" date="2020-05" db="EMBL/GenBank/DDBJ databases">
        <title>Mycena genomes resolve the evolution of fungal bioluminescence.</title>
        <authorList>
            <person name="Tsai I.J."/>
        </authorList>
    </citation>
    <scope>NUCLEOTIDE SEQUENCE</scope>
    <source>
        <strain evidence="2">160909Yilan</strain>
    </source>
</reference>
<evidence type="ECO:0000313" key="3">
    <source>
        <dbReference type="Proteomes" id="UP000623467"/>
    </source>
</evidence>
<feature type="region of interest" description="Disordered" evidence="1">
    <location>
        <begin position="302"/>
        <end position="351"/>
    </location>
</feature>
<feature type="region of interest" description="Disordered" evidence="1">
    <location>
        <begin position="212"/>
        <end position="257"/>
    </location>
</feature>
<accession>A0A8H6XN52</accession>
<comment type="caution">
    <text evidence="2">The sequence shown here is derived from an EMBL/GenBank/DDBJ whole genome shotgun (WGS) entry which is preliminary data.</text>
</comment>